<comment type="caution">
    <text evidence="2">The sequence shown here is derived from an EMBL/GenBank/DDBJ whole genome shotgun (WGS) entry which is preliminary data.</text>
</comment>
<name>A0A9D4WLD4_PEA</name>
<proteinExistence type="predicted"/>
<dbReference type="EMBL" id="JAMSHJ010000005">
    <property type="protein sequence ID" value="KAI5402925.1"/>
    <property type="molecule type" value="Genomic_DNA"/>
</dbReference>
<dbReference type="AlphaFoldDB" id="A0A9D4WLD4"/>
<accession>A0A9D4WLD4</accession>
<dbReference type="PANTHER" id="PTHR45835:SF99">
    <property type="entry name" value="CHROMO DOMAIN-CONTAINING PROTEIN-RELATED"/>
    <property type="match status" value="1"/>
</dbReference>
<dbReference type="InterPro" id="IPR036397">
    <property type="entry name" value="RNaseH_sf"/>
</dbReference>
<dbReference type="InterPro" id="IPR012337">
    <property type="entry name" value="RNaseH-like_sf"/>
</dbReference>
<evidence type="ECO:0000313" key="3">
    <source>
        <dbReference type="Proteomes" id="UP001058974"/>
    </source>
</evidence>
<reference evidence="2 3" key="1">
    <citation type="journal article" date="2022" name="Nat. Genet.">
        <title>Improved pea reference genome and pan-genome highlight genomic features and evolutionary characteristics.</title>
        <authorList>
            <person name="Yang T."/>
            <person name="Liu R."/>
            <person name="Luo Y."/>
            <person name="Hu S."/>
            <person name="Wang D."/>
            <person name="Wang C."/>
            <person name="Pandey M.K."/>
            <person name="Ge S."/>
            <person name="Xu Q."/>
            <person name="Li N."/>
            <person name="Li G."/>
            <person name="Huang Y."/>
            <person name="Saxena R.K."/>
            <person name="Ji Y."/>
            <person name="Li M."/>
            <person name="Yan X."/>
            <person name="He Y."/>
            <person name="Liu Y."/>
            <person name="Wang X."/>
            <person name="Xiang C."/>
            <person name="Varshney R.K."/>
            <person name="Ding H."/>
            <person name="Gao S."/>
            <person name="Zong X."/>
        </authorList>
    </citation>
    <scope>NUCLEOTIDE SEQUENCE [LARGE SCALE GENOMIC DNA]</scope>
    <source>
        <strain evidence="2 3">cv. Zhongwan 6</strain>
    </source>
</reference>
<feature type="domain" description="Integrase zinc-binding" evidence="1">
    <location>
        <begin position="127"/>
        <end position="181"/>
    </location>
</feature>
<evidence type="ECO:0000313" key="2">
    <source>
        <dbReference type="EMBL" id="KAI5402925.1"/>
    </source>
</evidence>
<organism evidence="2 3">
    <name type="scientific">Pisum sativum</name>
    <name type="common">Garden pea</name>
    <name type="synonym">Lathyrus oleraceus</name>
    <dbReference type="NCBI Taxonomy" id="3888"/>
    <lineage>
        <taxon>Eukaryota</taxon>
        <taxon>Viridiplantae</taxon>
        <taxon>Streptophyta</taxon>
        <taxon>Embryophyta</taxon>
        <taxon>Tracheophyta</taxon>
        <taxon>Spermatophyta</taxon>
        <taxon>Magnoliopsida</taxon>
        <taxon>eudicotyledons</taxon>
        <taxon>Gunneridae</taxon>
        <taxon>Pentapetalae</taxon>
        <taxon>rosids</taxon>
        <taxon>fabids</taxon>
        <taxon>Fabales</taxon>
        <taxon>Fabaceae</taxon>
        <taxon>Papilionoideae</taxon>
        <taxon>50 kb inversion clade</taxon>
        <taxon>NPAAA clade</taxon>
        <taxon>Hologalegina</taxon>
        <taxon>IRL clade</taxon>
        <taxon>Fabeae</taxon>
        <taxon>Lathyrus</taxon>
    </lineage>
</organism>
<dbReference type="GO" id="GO:0003676">
    <property type="term" value="F:nucleic acid binding"/>
    <property type="evidence" value="ECO:0007669"/>
    <property type="project" value="InterPro"/>
</dbReference>
<gene>
    <name evidence="2" type="ORF">KIW84_050499</name>
</gene>
<evidence type="ECO:0000259" key="1">
    <source>
        <dbReference type="Pfam" id="PF17921"/>
    </source>
</evidence>
<dbReference type="Gene3D" id="1.10.340.70">
    <property type="match status" value="1"/>
</dbReference>
<dbReference type="PANTHER" id="PTHR45835">
    <property type="entry name" value="YALI0A06105P"/>
    <property type="match status" value="1"/>
</dbReference>
<dbReference type="SUPFAM" id="SSF53098">
    <property type="entry name" value="Ribonuclease H-like"/>
    <property type="match status" value="1"/>
</dbReference>
<dbReference type="InterPro" id="IPR041588">
    <property type="entry name" value="Integrase_H2C2"/>
</dbReference>
<protein>
    <recommendedName>
        <fullName evidence="1">Integrase zinc-binding domain-containing protein</fullName>
    </recommendedName>
</protein>
<dbReference type="Gramene" id="Psat05G0049900-T1">
    <property type="protein sequence ID" value="KAI5402925.1"/>
    <property type="gene ID" value="KIW84_050499"/>
</dbReference>
<dbReference type="Gene3D" id="3.30.420.10">
    <property type="entry name" value="Ribonuclease H-like superfamily/Ribonuclease H"/>
    <property type="match status" value="1"/>
</dbReference>
<dbReference type="Pfam" id="PF17921">
    <property type="entry name" value="Integrase_H2C2"/>
    <property type="match status" value="1"/>
</dbReference>
<sequence length="342" mass="39399">MRQRRWLEFLKDYDFGLNYHPGKANVVADALSRKSLHMSMLMVKELDLIEQFRDLSLVCESTHNSVKLGMLKLTSNILDEIREGQKSDMLLVDKLTLVNQGQGGEFRIDESGVLKFGNRVCIPDVTELKKSILEEGHRSGLSIHPGATKMYHDLKKLFWWPGMKREIASFVYSCLTCQKSKIEHQKPSGLMQPLAIPEWKWDSISMDFVSGLPRTNKNFEAIWVIVDRLTKSAHFIPIIMDYPLERLAELYIEKITDGQTERTIQSLEDLLRACVLEKGGAWDCYLPLIEFTYNNSFHSSIGMAPFEALYGRRCRTPLCWYESGESAVVGPELFNKLRKRLR</sequence>
<dbReference type="Proteomes" id="UP001058974">
    <property type="component" value="Chromosome 5"/>
</dbReference>
<keyword evidence="3" id="KW-1185">Reference proteome</keyword>